<evidence type="ECO:0000313" key="4">
    <source>
        <dbReference type="EMBL" id="CAA2104202.1"/>
    </source>
</evidence>
<dbReference type="InterPro" id="IPR001333">
    <property type="entry name" value="Peptidase_M32_Taq"/>
</dbReference>
<reference evidence="4" key="1">
    <citation type="submission" date="2019-12" db="EMBL/GenBank/DDBJ databases">
        <authorList>
            <person name="Cremers G."/>
        </authorList>
    </citation>
    <scope>NUCLEOTIDE SEQUENCE</scope>
    <source>
        <strain evidence="4">Mbul1</strain>
    </source>
</reference>
<dbReference type="Pfam" id="PF02074">
    <property type="entry name" value="Peptidase_M32"/>
    <property type="match status" value="1"/>
</dbReference>
<dbReference type="AlphaFoldDB" id="A0A679IUJ1"/>
<dbReference type="SUPFAM" id="SSF55486">
    <property type="entry name" value="Metalloproteases ('zincins'), catalytic domain"/>
    <property type="match status" value="1"/>
</dbReference>
<dbReference type="GO" id="GO:0004181">
    <property type="term" value="F:metallocarboxypeptidase activity"/>
    <property type="evidence" value="ECO:0007669"/>
    <property type="project" value="UniProtKB-UniRule"/>
</dbReference>
<dbReference type="PIRSF" id="PIRSF006615">
    <property type="entry name" value="Zn_crbxpep_Taq"/>
    <property type="match status" value="1"/>
</dbReference>
<sequence>MHAYRSLATRFARIGAVEDAAGILGWDAQTLMPNGAAEGRAEQLAQLRVIAHEILTAAETGDLIAQASDDEARLGAWERANLREMRRAYLHASAVPGDLVAASSKASSRSEMVWREARAASDFAMLAPHLAETLRLQREVGEAKGAALGLAPYDALLDGYDPGMRRAVIDPLFSELRATLPGLIGTIRDRQAKMPAPMPLPGPFPVEAQKALGLALMRAAGFDFERGRLDISLHPFCGGATDDVRITTRYDEADATRALMGVLHETGHALYEQSRPPAWLHQPVGNARGMSLHESQSLLIEMQACRSAEFCTYLAPRLRDVFGGEGSAWDADNLHRLYTRVEPGLIRVDADEVTYPAHILLRYDLETAMIAGDLAITDLPGAFDEGMRDLLGIVVPSDRLGCLQDIHWPGGSFGYFPTYTLGAMAAAQLFRAARESLPGIPADLARGDFTALRGWLRENVHQRGSFLETDELFVATTGKPLGAEDYMRHLRHRYLGEG</sequence>
<dbReference type="PANTHER" id="PTHR34217:SF1">
    <property type="entry name" value="CARBOXYPEPTIDASE 1"/>
    <property type="match status" value="1"/>
</dbReference>
<gene>
    <name evidence="4" type="ORF">MBUL_02588</name>
</gene>
<dbReference type="PANTHER" id="PTHR34217">
    <property type="entry name" value="METAL-DEPENDENT CARBOXYPEPTIDASE"/>
    <property type="match status" value="1"/>
</dbReference>
<dbReference type="PROSITE" id="PS52034">
    <property type="entry name" value="PEPTIDASE_M32"/>
    <property type="match status" value="1"/>
</dbReference>
<comment type="cofactor">
    <cofactor evidence="2">
        <name>Zn(2+)</name>
        <dbReference type="ChEBI" id="CHEBI:29105"/>
    </cofactor>
    <text evidence="2">Binds 1 zinc ion per subunit.</text>
</comment>
<keyword evidence="1" id="KW-0482">Metalloprotease</keyword>
<feature type="active site" description="Proton donor/acceptor" evidence="3">
    <location>
        <position position="265"/>
    </location>
</feature>
<comment type="similarity">
    <text evidence="1">Belongs to the peptidase M32 family.</text>
</comment>
<dbReference type="CDD" id="cd06460">
    <property type="entry name" value="M32_Taq"/>
    <property type="match status" value="1"/>
</dbReference>
<evidence type="ECO:0000256" key="2">
    <source>
        <dbReference type="PIRSR" id="PIRSR006615-1"/>
    </source>
</evidence>
<dbReference type="Gene3D" id="1.10.1370.30">
    <property type="match status" value="1"/>
</dbReference>
<organism evidence="4">
    <name type="scientific">Methylobacterium bullatum</name>
    <dbReference type="NCBI Taxonomy" id="570505"/>
    <lineage>
        <taxon>Bacteria</taxon>
        <taxon>Pseudomonadati</taxon>
        <taxon>Pseudomonadota</taxon>
        <taxon>Alphaproteobacteria</taxon>
        <taxon>Hyphomicrobiales</taxon>
        <taxon>Methylobacteriaceae</taxon>
        <taxon>Methylobacterium</taxon>
    </lineage>
</organism>
<keyword evidence="2" id="KW-0862">Zinc</keyword>
<dbReference type="EC" id="3.4.17.19" evidence="1"/>
<dbReference type="GO" id="GO:0046872">
    <property type="term" value="F:metal ion binding"/>
    <property type="evidence" value="ECO:0007669"/>
    <property type="project" value="UniProtKB-KW"/>
</dbReference>
<proteinExistence type="inferred from homology"/>
<feature type="binding site" evidence="2">
    <location>
        <position position="264"/>
    </location>
    <ligand>
        <name>Zn(2+)</name>
        <dbReference type="ChEBI" id="CHEBI:29105"/>
        <note>catalytic</note>
    </ligand>
</feature>
<dbReference type="GO" id="GO:0006508">
    <property type="term" value="P:proteolysis"/>
    <property type="evidence" value="ECO:0007669"/>
    <property type="project" value="UniProtKB-UniRule"/>
</dbReference>
<evidence type="ECO:0000256" key="1">
    <source>
        <dbReference type="PIRNR" id="PIRNR006615"/>
    </source>
</evidence>
<comment type="function">
    <text evidence="1">Broad specificity carboxypetidase that releases amino acids sequentially from the C-terminus, including neutral, aromatic, polar and basic residues.</text>
</comment>
<dbReference type="PRINTS" id="PR00998">
    <property type="entry name" value="CRBOXYPTASET"/>
</dbReference>
<dbReference type="EMBL" id="LR743504">
    <property type="protein sequence ID" value="CAA2104202.1"/>
    <property type="molecule type" value="Genomic_DNA"/>
</dbReference>
<keyword evidence="1 2" id="KW-0479">Metal-binding</keyword>
<feature type="binding site" evidence="2">
    <location>
        <position position="268"/>
    </location>
    <ligand>
        <name>Zn(2+)</name>
        <dbReference type="ChEBI" id="CHEBI:29105"/>
        <note>catalytic</note>
    </ligand>
</feature>
<protein>
    <recommendedName>
        <fullName evidence="1">Metal-dependent carboxypeptidase</fullName>
        <ecNumber evidence="1">3.4.17.19</ecNumber>
    </recommendedName>
</protein>
<feature type="binding site" evidence="2">
    <location>
        <position position="294"/>
    </location>
    <ligand>
        <name>Zn(2+)</name>
        <dbReference type="ChEBI" id="CHEBI:29105"/>
        <note>catalytic</note>
    </ligand>
</feature>
<evidence type="ECO:0000256" key="3">
    <source>
        <dbReference type="PIRSR" id="PIRSR006615-2"/>
    </source>
</evidence>
<comment type="catalytic activity">
    <reaction evidence="1">
        <text>Release of a C-terminal amino acid with broad specificity, except for -Pro.</text>
        <dbReference type="EC" id="3.4.17.19"/>
    </reaction>
</comment>
<keyword evidence="1 4" id="KW-0121">Carboxypeptidase</keyword>
<accession>A0A679IUJ1</accession>
<keyword evidence="1 4" id="KW-0378">Hydrolase</keyword>
<keyword evidence="1" id="KW-0645">Protease</keyword>
<name>A0A679IUJ1_9HYPH</name>